<dbReference type="EMBL" id="JBBWUH010000012">
    <property type="protein sequence ID" value="KAK8153776.1"/>
    <property type="molecule type" value="Genomic_DNA"/>
</dbReference>
<protein>
    <submittedName>
        <fullName evidence="2">Transport protein particle component</fullName>
    </submittedName>
</protein>
<dbReference type="Proteomes" id="UP001456524">
    <property type="component" value="Unassembled WGS sequence"/>
</dbReference>
<reference evidence="2 3" key="1">
    <citation type="journal article" date="2022" name="G3 (Bethesda)">
        <title>Enemy or ally: a genomic approach to elucidate the lifestyle of Phyllosticta citrichinaensis.</title>
        <authorList>
            <person name="Buijs V.A."/>
            <person name="Groenewald J.Z."/>
            <person name="Haridas S."/>
            <person name="LaButti K.M."/>
            <person name="Lipzen A."/>
            <person name="Martin F.M."/>
            <person name="Barry K."/>
            <person name="Grigoriev I.V."/>
            <person name="Crous P.W."/>
            <person name="Seidl M.F."/>
        </authorList>
    </citation>
    <scope>NUCLEOTIDE SEQUENCE [LARGE SCALE GENOMIC DNA]</scope>
    <source>
        <strain evidence="2 3">CBS 129764</strain>
    </source>
</reference>
<keyword evidence="3" id="KW-1185">Reference proteome</keyword>
<evidence type="ECO:0000313" key="3">
    <source>
        <dbReference type="Proteomes" id="UP001456524"/>
    </source>
</evidence>
<dbReference type="InterPro" id="IPR007194">
    <property type="entry name" value="TRAPP_component"/>
</dbReference>
<dbReference type="PANTHER" id="PTHR12817:SF0">
    <property type="entry name" value="GEO08327P1"/>
    <property type="match status" value="1"/>
</dbReference>
<accession>A0ABR1XGU5</accession>
<organism evidence="2 3">
    <name type="scientific">Phyllosticta citrichinensis</name>
    <dbReference type="NCBI Taxonomy" id="1130410"/>
    <lineage>
        <taxon>Eukaryota</taxon>
        <taxon>Fungi</taxon>
        <taxon>Dikarya</taxon>
        <taxon>Ascomycota</taxon>
        <taxon>Pezizomycotina</taxon>
        <taxon>Dothideomycetes</taxon>
        <taxon>Dothideomycetes incertae sedis</taxon>
        <taxon>Botryosphaeriales</taxon>
        <taxon>Phyllostictaceae</taxon>
        <taxon>Phyllosticta</taxon>
    </lineage>
</organism>
<dbReference type="InterPro" id="IPR037992">
    <property type="entry name" value="TRAPPC6/Trs33"/>
</dbReference>
<comment type="caution">
    <text evidence="2">The sequence shown here is derived from an EMBL/GenBank/DDBJ whole genome shotgun (WGS) entry which is preliminary data.</text>
</comment>
<proteinExistence type="inferred from homology"/>
<sequence length="231" mass="24802">MATTGATNPTTAATVDPSASAYFNASCMDFLLIELVPMAYRMAAELAAREEEYLAAVPPSQIRSSTSNGKGGITSPGLASVAGTATVASADEEELREAALYRLDMLGYRVGLGICERFSRDKPRLTDTLDVIKFLCKDLWTMIFRKQIDNLKTNHRGIYVLTDNAFKPLSKMSLEKGEGEQSLSNAQPFLYFPAGLIRGALASMGIIATVTAETTGLPGATFQIRTQGAKS</sequence>
<evidence type="ECO:0000313" key="2">
    <source>
        <dbReference type="EMBL" id="KAK8153776.1"/>
    </source>
</evidence>
<comment type="similarity">
    <text evidence="1">Belongs to the TRAPP small subunits family. BET3 subfamily.</text>
</comment>
<evidence type="ECO:0000256" key="1">
    <source>
        <dbReference type="ARBA" id="ARBA00006218"/>
    </source>
</evidence>
<name>A0ABR1XGU5_9PEZI</name>
<dbReference type="Gene3D" id="3.30.1380.20">
    <property type="entry name" value="Trafficking protein particle complex subunit 3"/>
    <property type="match status" value="1"/>
</dbReference>
<dbReference type="SUPFAM" id="SSF111126">
    <property type="entry name" value="Ligand-binding domain in the NO signalling and Golgi transport"/>
    <property type="match status" value="1"/>
</dbReference>
<dbReference type="CDD" id="cd14944">
    <property type="entry name" value="TRAPPC6A_Trs33"/>
    <property type="match status" value="1"/>
</dbReference>
<dbReference type="PANTHER" id="PTHR12817">
    <property type="entry name" value="TRAFFICKING PROTEIN PARTICLE COMPLEX SUBUNIT 6B"/>
    <property type="match status" value="1"/>
</dbReference>
<gene>
    <name evidence="2" type="ORF">IWX90DRAFT_392893</name>
</gene>
<dbReference type="InterPro" id="IPR024096">
    <property type="entry name" value="NO_sig/Golgi_transp_ligand-bd"/>
</dbReference>
<dbReference type="Pfam" id="PF04051">
    <property type="entry name" value="TRAPP"/>
    <property type="match status" value="1"/>
</dbReference>